<keyword evidence="9" id="KW-0539">Nucleus</keyword>
<keyword evidence="7" id="KW-0862">Zinc</keyword>
<protein>
    <recommendedName>
        <fullName evidence="3">DNA-(apurinic or apyrimidinic site) endonuclease 2</fullName>
    </recommendedName>
</protein>
<gene>
    <name evidence="16" type="ORF">jhhlp_001375</name>
</gene>
<evidence type="ECO:0000256" key="14">
    <source>
        <dbReference type="SAM" id="MobiDB-lite"/>
    </source>
</evidence>
<evidence type="ECO:0000256" key="9">
    <source>
        <dbReference type="ARBA" id="ARBA00023242"/>
    </source>
</evidence>
<evidence type="ECO:0000256" key="10">
    <source>
        <dbReference type="PIRSR" id="PIRSR604808-1"/>
    </source>
</evidence>
<evidence type="ECO:0000256" key="7">
    <source>
        <dbReference type="ARBA" id="ARBA00022833"/>
    </source>
</evidence>
<keyword evidence="17" id="KW-1185">Reference proteome</keyword>
<keyword evidence="11" id="KW-0464">Manganese</keyword>
<evidence type="ECO:0000256" key="11">
    <source>
        <dbReference type="PIRSR" id="PIRSR604808-2"/>
    </source>
</evidence>
<dbReference type="InterPro" id="IPR005135">
    <property type="entry name" value="Endo/exonuclease/phosphatase"/>
</dbReference>
<feature type="active site" evidence="10">
    <location>
        <position position="156"/>
    </location>
</feature>
<evidence type="ECO:0000313" key="16">
    <source>
        <dbReference type="EMBL" id="PKS12079.1"/>
    </source>
</evidence>
<feature type="site" description="Interaction with DNA substrate" evidence="12">
    <location>
        <position position="312"/>
    </location>
</feature>
<dbReference type="PANTHER" id="PTHR22748:SF4">
    <property type="entry name" value="DNA-(APURINIC OR APYRIMIDINIC SITE) ENDONUCLEASE 2"/>
    <property type="match status" value="1"/>
</dbReference>
<comment type="cofactor">
    <cofactor evidence="11">
        <name>Mg(2+)</name>
        <dbReference type="ChEBI" id="CHEBI:18420"/>
    </cofactor>
    <cofactor evidence="11">
        <name>Mn(2+)</name>
        <dbReference type="ChEBI" id="CHEBI:29035"/>
    </cofactor>
    <text evidence="11">Probably binds two magnesium or manganese ions per subunit.</text>
</comment>
<dbReference type="GO" id="GO:0008270">
    <property type="term" value="F:zinc ion binding"/>
    <property type="evidence" value="ECO:0007669"/>
    <property type="project" value="UniProtKB-KW"/>
</dbReference>
<evidence type="ECO:0000256" key="6">
    <source>
        <dbReference type="ARBA" id="ARBA00022801"/>
    </source>
</evidence>
<dbReference type="GO" id="GO:0003906">
    <property type="term" value="F:DNA-(apurinic or apyrimidinic site) endonuclease activity"/>
    <property type="evidence" value="ECO:0007669"/>
    <property type="project" value="TreeGrafter"/>
</dbReference>
<feature type="compositionally biased region" description="Polar residues" evidence="14">
    <location>
        <begin position="427"/>
        <end position="438"/>
    </location>
</feature>
<feature type="compositionally biased region" description="Polar residues" evidence="14">
    <location>
        <begin position="393"/>
        <end position="402"/>
    </location>
</feature>
<dbReference type="PROSITE" id="PS51435">
    <property type="entry name" value="AP_NUCLEASE_F1_4"/>
    <property type="match status" value="1"/>
</dbReference>
<feature type="binding site" evidence="11">
    <location>
        <position position="197"/>
    </location>
    <ligand>
        <name>Mg(2+)</name>
        <dbReference type="ChEBI" id="CHEBI:18420"/>
        <label>1</label>
    </ligand>
</feature>
<feature type="binding site" evidence="11">
    <location>
        <position position="311"/>
    </location>
    <ligand>
        <name>Mg(2+)</name>
        <dbReference type="ChEBI" id="CHEBI:18420"/>
        <label>1</label>
    </ligand>
</feature>
<dbReference type="GO" id="GO:0008311">
    <property type="term" value="F:double-stranded DNA 3'-5' DNA exonuclease activity"/>
    <property type="evidence" value="ECO:0007669"/>
    <property type="project" value="TreeGrafter"/>
</dbReference>
<feature type="compositionally biased region" description="Polar residues" evidence="14">
    <location>
        <begin position="466"/>
        <end position="481"/>
    </location>
</feature>
<keyword evidence="6" id="KW-0378">Hydrolase</keyword>
<dbReference type="FunCoup" id="A0A2N3NHZ1">
    <property type="interactions" value="451"/>
</dbReference>
<name>A0A2N3NHZ1_9PEZI</name>
<evidence type="ECO:0000256" key="5">
    <source>
        <dbReference type="ARBA" id="ARBA00022771"/>
    </source>
</evidence>
<evidence type="ECO:0000313" key="17">
    <source>
        <dbReference type="Proteomes" id="UP000233524"/>
    </source>
</evidence>
<dbReference type="Gene3D" id="3.60.10.10">
    <property type="entry name" value="Endonuclease/exonuclease/phosphatase"/>
    <property type="match status" value="1"/>
</dbReference>
<evidence type="ECO:0000256" key="2">
    <source>
        <dbReference type="ARBA" id="ARBA00007092"/>
    </source>
</evidence>
<dbReference type="GO" id="GO:0005634">
    <property type="term" value="C:nucleus"/>
    <property type="evidence" value="ECO:0007669"/>
    <property type="project" value="TreeGrafter"/>
</dbReference>
<dbReference type="VEuPathDB" id="FungiDB:jhhlp_001375"/>
<evidence type="ECO:0000256" key="13">
    <source>
        <dbReference type="PROSITE-ProRule" id="PRU01343"/>
    </source>
</evidence>
<proteinExistence type="inferred from homology"/>
<dbReference type="InterPro" id="IPR010666">
    <property type="entry name" value="Znf_GRF"/>
</dbReference>
<dbReference type="Pfam" id="PF03372">
    <property type="entry name" value="Exo_endo_phos"/>
    <property type="match status" value="1"/>
</dbReference>
<dbReference type="STRING" id="41688.A0A2N3NHZ1"/>
<dbReference type="GO" id="GO:0008081">
    <property type="term" value="F:phosphoric diester hydrolase activity"/>
    <property type="evidence" value="ECO:0007669"/>
    <property type="project" value="TreeGrafter"/>
</dbReference>
<feature type="active site" description="Proton acceptor" evidence="10">
    <location>
        <position position="312"/>
    </location>
</feature>
<comment type="similarity">
    <text evidence="2">Belongs to the DNA repair enzymes AP/ExoA family.</text>
</comment>
<dbReference type="CDD" id="cd09088">
    <property type="entry name" value="Ape2-like_AP-endo"/>
    <property type="match status" value="1"/>
</dbReference>
<evidence type="ECO:0000256" key="1">
    <source>
        <dbReference type="ARBA" id="ARBA00001936"/>
    </source>
</evidence>
<dbReference type="AlphaFoldDB" id="A0A2N3NHZ1"/>
<dbReference type="SUPFAM" id="SSF56219">
    <property type="entry name" value="DNase I-like"/>
    <property type="match status" value="1"/>
</dbReference>
<keyword evidence="4 11" id="KW-0479">Metal-binding</keyword>
<feature type="binding site" evidence="11">
    <location>
        <position position="195"/>
    </location>
    <ligand>
        <name>Mg(2+)</name>
        <dbReference type="ChEBI" id="CHEBI:18420"/>
        <label>1</label>
    </ligand>
</feature>
<keyword evidence="8 11" id="KW-0460">Magnesium</keyword>
<dbReference type="PANTHER" id="PTHR22748">
    <property type="entry name" value="AP ENDONUCLEASE"/>
    <property type="match status" value="1"/>
</dbReference>
<evidence type="ECO:0000256" key="8">
    <source>
        <dbReference type="ARBA" id="ARBA00022842"/>
    </source>
</evidence>
<feature type="active site" description="Proton donor/acceptor" evidence="10">
    <location>
        <position position="195"/>
    </location>
</feature>
<dbReference type="GO" id="GO:0003677">
    <property type="term" value="F:DNA binding"/>
    <property type="evidence" value="ECO:0007669"/>
    <property type="project" value="InterPro"/>
</dbReference>
<evidence type="ECO:0000256" key="3">
    <source>
        <dbReference type="ARBA" id="ARBA00013541"/>
    </source>
</evidence>
<dbReference type="PROSITE" id="PS00726">
    <property type="entry name" value="AP_NUCLEASE_F1_1"/>
    <property type="match status" value="1"/>
</dbReference>
<dbReference type="InterPro" id="IPR020847">
    <property type="entry name" value="AP_endonuclease_F1_BS"/>
</dbReference>
<accession>A0A2N3NHZ1</accession>
<comment type="cofactor">
    <cofactor evidence="1">
        <name>Mn(2+)</name>
        <dbReference type="ChEBI" id="CHEBI:29035"/>
    </cofactor>
</comment>
<dbReference type="InParanoid" id="A0A2N3NHZ1"/>
<feature type="region of interest" description="Disordered" evidence="14">
    <location>
        <begin position="383"/>
        <end position="548"/>
    </location>
</feature>
<sequence>MPLRITSWNVNGIRNPFSYQPWNQTRSFQAMFDILEADIVVLQETKIQRKDLRDDMVLVPGWDVHFSLPKHKKGYSGVVIYTRTSKCCPIRAEEGVMGVLTRPNSTTRYRDLPPSEQIGGYPQPSQLSNVVDDITLDSEGRCVLLEFPAFVLIGVYSPANRDESRDDFRIGFLEALDARVRNLIAAGKQVILTGDMNVISAEKDTSNLAERLRKEGLTTEDFFSSPSRRLFNHLLYEGRIFGPRDEDKEPVLWDLCRLFHKDRDGMFTCWDTKKNTRPANFGSRIDYVLCSNGIKDWFTDANIQEGLMGSDHCPVFAVASDTVAQNGTQTHILDLMNPAGMYHGGKRLREWTTKDLLPLSARLIPEFDRRQSIKDMFMKKPQPIQAIPAVSPVSESDGSASDTSKEVVNGTDDSAAEIPPPPKPLEYQSSQKPSSQASVAFVDSPAKRSAASPTKSATREAKRSKPTQTQMPTLPKATSRQRTLKAFFQPKSTPGNSKLPSTTPDAAGCDVDDTSNCSPDPTPQPHNFVVASPSKTKLGGVDGKGDSDKVFDPIENKESWSNLLGKRTLPKCEHGENCITLVTKKAGVNYGRSFFICPRPLGPSGEKEKGTEWRCGTFIWSSDWKESRA</sequence>
<evidence type="ECO:0000256" key="4">
    <source>
        <dbReference type="ARBA" id="ARBA00022723"/>
    </source>
</evidence>
<feature type="site" description="Transition state stabilizer" evidence="12">
    <location>
        <position position="197"/>
    </location>
</feature>
<dbReference type="EMBL" id="NLAX01000004">
    <property type="protein sequence ID" value="PKS12079.1"/>
    <property type="molecule type" value="Genomic_DNA"/>
</dbReference>
<feature type="compositionally biased region" description="Polar residues" evidence="14">
    <location>
        <begin position="490"/>
        <end position="504"/>
    </location>
</feature>
<dbReference type="PROSITE" id="PS51999">
    <property type="entry name" value="ZF_GRF"/>
    <property type="match status" value="1"/>
</dbReference>
<feature type="binding site" evidence="11">
    <location>
        <position position="312"/>
    </location>
    <ligand>
        <name>Mg(2+)</name>
        <dbReference type="ChEBI" id="CHEBI:18420"/>
        <label>1</label>
    </ligand>
</feature>
<dbReference type="OrthoDB" id="391817at2759"/>
<dbReference type="PROSITE" id="PS00728">
    <property type="entry name" value="AP_NUCLEASE_F1_3"/>
    <property type="match status" value="1"/>
</dbReference>
<comment type="caution">
    <text evidence="16">The sequence shown here is derived from an EMBL/GenBank/DDBJ whole genome shotgun (WGS) entry which is preliminary data.</text>
</comment>
<reference evidence="16 17" key="1">
    <citation type="journal article" date="2017" name="G3 (Bethesda)">
        <title>First Draft Genome Sequence of the Pathogenic Fungus Lomentospora prolificans (Formerly Scedosporium prolificans).</title>
        <authorList>
            <person name="Luo R."/>
            <person name="Zimin A."/>
            <person name="Workman R."/>
            <person name="Fan Y."/>
            <person name="Pertea G."/>
            <person name="Grossman N."/>
            <person name="Wear M.P."/>
            <person name="Jia B."/>
            <person name="Miller H."/>
            <person name="Casadevall A."/>
            <person name="Timp W."/>
            <person name="Zhang S.X."/>
            <person name="Salzberg S.L."/>
        </authorList>
    </citation>
    <scope>NUCLEOTIDE SEQUENCE [LARGE SCALE GENOMIC DNA]</scope>
    <source>
        <strain evidence="16 17">JHH-5317</strain>
    </source>
</reference>
<feature type="binding site" evidence="11">
    <location>
        <position position="9"/>
    </location>
    <ligand>
        <name>Mg(2+)</name>
        <dbReference type="ChEBI" id="CHEBI:18420"/>
        <label>1</label>
    </ligand>
</feature>
<organism evidence="16 17">
    <name type="scientific">Lomentospora prolificans</name>
    <dbReference type="NCBI Taxonomy" id="41688"/>
    <lineage>
        <taxon>Eukaryota</taxon>
        <taxon>Fungi</taxon>
        <taxon>Dikarya</taxon>
        <taxon>Ascomycota</taxon>
        <taxon>Pezizomycotina</taxon>
        <taxon>Sordariomycetes</taxon>
        <taxon>Hypocreomycetidae</taxon>
        <taxon>Microascales</taxon>
        <taxon>Microascaceae</taxon>
        <taxon>Lomentospora</taxon>
    </lineage>
</organism>
<dbReference type="Proteomes" id="UP000233524">
    <property type="component" value="Unassembled WGS sequence"/>
</dbReference>
<dbReference type="InterPro" id="IPR004808">
    <property type="entry name" value="AP_endonuc_1"/>
</dbReference>
<dbReference type="GO" id="GO:0006284">
    <property type="term" value="P:base-excision repair"/>
    <property type="evidence" value="ECO:0007669"/>
    <property type="project" value="TreeGrafter"/>
</dbReference>
<dbReference type="FunFam" id="3.60.10.10:FF:000079">
    <property type="entry name" value="DNA-(apurinic or apyrimidinic site) lyase"/>
    <property type="match status" value="1"/>
</dbReference>
<keyword evidence="5 13" id="KW-0863">Zinc-finger</keyword>
<evidence type="ECO:0000259" key="15">
    <source>
        <dbReference type="PROSITE" id="PS51999"/>
    </source>
</evidence>
<feature type="binding site" evidence="11">
    <location>
        <position position="44"/>
    </location>
    <ligand>
        <name>Mg(2+)</name>
        <dbReference type="ChEBI" id="CHEBI:18420"/>
        <label>1</label>
    </ligand>
</feature>
<evidence type="ECO:0000256" key="12">
    <source>
        <dbReference type="PIRSR" id="PIRSR604808-3"/>
    </source>
</evidence>
<feature type="site" description="Important for catalytic activity" evidence="12">
    <location>
        <position position="286"/>
    </location>
</feature>
<feature type="domain" description="GRF-type" evidence="15">
    <location>
        <begin position="572"/>
        <end position="624"/>
    </location>
</feature>
<dbReference type="InterPro" id="IPR036691">
    <property type="entry name" value="Endo/exonu/phosph_ase_sf"/>
</dbReference>
<dbReference type="InterPro" id="IPR020848">
    <property type="entry name" value="AP_endonuclease_F1_CS"/>
</dbReference>